<dbReference type="PANTHER" id="PTHR43798:SF33">
    <property type="entry name" value="HYDROLASE, PUTATIVE (AFU_ORTHOLOGUE AFUA_2G14860)-RELATED"/>
    <property type="match status" value="1"/>
</dbReference>
<accession>A0A3N2DE21</accession>
<dbReference type="OrthoDB" id="9780765at2"/>
<dbReference type="AlphaFoldDB" id="A0A3N2DE21"/>
<dbReference type="InterPro" id="IPR029058">
    <property type="entry name" value="AB_hydrolase_fold"/>
</dbReference>
<evidence type="ECO:0000259" key="1">
    <source>
        <dbReference type="Pfam" id="PF00561"/>
    </source>
</evidence>
<evidence type="ECO:0000313" key="2">
    <source>
        <dbReference type="EMBL" id="ROR97908.1"/>
    </source>
</evidence>
<evidence type="ECO:0000313" key="3">
    <source>
        <dbReference type="Proteomes" id="UP000275394"/>
    </source>
</evidence>
<sequence length="256" mass="28296">MKNYIKKEKVIQIDDAEIYCNITGEASAQALVLLHGGIGSIEDFEPLIPLLSKKFLLIKIDSRGHGRSTLGKGKLTYQRLEQDVLAVLQHLNIKETAVLGFSDGGVVGYRLMASTSVCITQLITIGANFQLKEDSAVHDVLSTVTAQSWREKFPDTYRLYSQLNPQPNFDRLVTEAVAMWLDTSSTGYPTGTIDSTDGNVLVIRGDNDFLLPISSALELTSRLNNASFANTPFAGHEAHKERPETVFNFIREFLSS</sequence>
<comment type="caution">
    <text evidence="2">The sequence shown here is derived from an EMBL/GenBank/DDBJ whole genome shotgun (WGS) entry which is preliminary data.</text>
</comment>
<dbReference type="EMBL" id="RKHR01000008">
    <property type="protein sequence ID" value="ROR97908.1"/>
    <property type="molecule type" value="Genomic_DNA"/>
</dbReference>
<organism evidence="2 3">
    <name type="scientific">Sinobacterium caligoides</name>
    <dbReference type="NCBI Taxonomy" id="933926"/>
    <lineage>
        <taxon>Bacteria</taxon>
        <taxon>Pseudomonadati</taxon>
        <taxon>Pseudomonadota</taxon>
        <taxon>Gammaproteobacteria</taxon>
        <taxon>Cellvibrionales</taxon>
        <taxon>Spongiibacteraceae</taxon>
        <taxon>Sinobacterium</taxon>
    </lineage>
</organism>
<keyword evidence="3" id="KW-1185">Reference proteome</keyword>
<dbReference type="InterPro" id="IPR000073">
    <property type="entry name" value="AB_hydrolase_1"/>
</dbReference>
<protein>
    <submittedName>
        <fullName evidence="2">Pimeloyl-ACP methyl ester carboxylesterase</fullName>
    </submittedName>
</protein>
<dbReference type="RefSeq" id="WP_123713906.1">
    <property type="nucleotide sequence ID" value="NZ_RKHR01000008.1"/>
</dbReference>
<name>A0A3N2DE21_9GAMM</name>
<reference evidence="2 3" key="1">
    <citation type="submission" date="2018-11" db="EMBL/GenBank/DDBJ databases">
        <title>Genomic Encyclopedia of Type Strains, Phase IV (KMG-IV): sequencing the most valuable type-strain genomes for metagenomic binning, comparative biology and taxonomic classification.</title>
        <authorList>
            <person name="Goeker M."/>
        </authorList>
    </citation>
    <scope>NUCLEOTIDE SEQUENCE [LARGE SCALE GENOMIC DNA]</scope>
    <source>
        <strain evidence="2 3">DSM 100316</strain>
    </source>
</reference>
<proteinExistence type="predicted"/>
<dbReference type="Proteomes" id="UP000275394">
    <property type="component" value="Unassembled WGS sequence"/>
</dbReference>
<dbReference type="Gene3D" id="3.40.50.1820">
    <property type="entry name" value="alpha/beta hydrolase"/>
    <property type="match status" value="1"/>
</dbReference>
<feature type="domain" description="AB hydrolase-1" evidence="1">
    <location>
        <begin position="30"/>
        <end position="177"/>
    </location>
</feature>
<dbReference type="SUPFAM" id="SSF53474">
    <property type="entry name" value="alpha/beta-Hydrolases"/>
    <property type="match status" value="1"/>
</dbReference>
<dbReference type="GO" id="GO:0016020">
    <property type="term" value="C:membrane"/>
    <property type="evidence" value="ECO:0007669"/>
    <property type="project" value="TreeGrafter"/>
</dbReference>
<gene>
    <name evidence="2" type="ORF">EDC56_3577</name>
</gene>
<dbReference type="PANTHER" id="PTHR43798">
    <property type="entry name" value="MONOACYLGLYCEROL LIPASE"/>
    <property type="match status" value="1"/>
</dbReference>
<dbReference type="Pfam" id="PF00561">
    <property type="entry name" value="Abhydrolase_1"/>
    <property type="match status" value="1"/>
</dbReference>
<dbReference type="InterPro" id="IPR050266">
    <property type="entry name" value="AB_hydrolase_sf"/>
</dbReference>